<evidence type="ECO:0000259" key="3">
    <source>
        <dbReference type="Pfam" id="PF25917"/>
    </source>
</evidence>
<dbReference type="SUPFAM" id="SSF111369">
    <property type="entry name" value="HlyD-like secretion proteins"/>
    <property type="match status" value="2"/>
</dbReference>
<evidence type="ECO:0000313" key="5">
    <source>
        <dbReference type="EMBL" id="MBB6211648.1"/>
    </source>
</evidence>
<dbReference type="Proteomes" id="UP000544872">
    <property type="component" value="Unassembled WGS sequence"/>
</dbReference>
<evidence type="ECO:0000256" key="1">
    <source>
        <dbReference type="ARBA" id="ARBA00004196"/>
    </source>
</evidence>
<sequence>MTDSSASAAVLPARGGVDRLRLALFAALPLALAAGTYVYATGGAVMSTDNAYVQADMVAVSTDVSGLVKSVDVQENQPVAAGQVLFRLDDLPFRLALQRADMKIETARNDLLADQANYRDLQAQIQRAQADIAYYANELERKRQLVNTNTTPRSAFDDARHDAQTAQLKLASLIQQGTAMAARLDGRPGDDVETYPAYRDAVAARDEAQRQLDHTVVRAPMAGVVTRVPSLQVGQALPAATPAFSLVATDHVWIDAQPKETELTWVHAGQPVAVTVDTYPGTVWHGTVDSISPASGASLSLLPAQNSSGNWVKVVQRIPVRVRIDTSADLPPLRVGMSATVEVETGHVRGLPFGGDHG</sequence>
<name>A0A7W9ZIG8_NOVIT</name>
<feature type="domain" description="p-hydroxybenzoic acid efflux pump subunit AaeA-like beta-barrel" evidence="4">
    <location>
        <begin position="255"/>
        <end position="343"/>
    </location>
</feature>
<keyword evidence="2" id="KW-0175">Coiled coil</keyword>
<dbReference type="InterPro" id="IPR058634">
    <property type="entry name" value="AaeA-lik-b-barrel"/>
</dbReference>
<feature type="domain" description="Multidrug resistance protein MdtA-like barrel-sandwich hybrid" evidence="3">
    <location>
        <begin position="57"/>
        <end position="247"/>
    </location>
</feature>
<accession>A0A7W9ZIG8</accession>
<dbReference type="Gene3D" id="2.40.50.100">
    <property type="match status" value="1"/>
</dbReference>
<reference evidence="5 6" key="1">
    <citation type="submission" date="2020-08" db="EMBL/GenBank/DDBJ databases">
        <title>Genomic Encyclopedia of Type Strains, Phase IV (KMG-IV): sequencing the most valuable type-strain genomes for metagenomic binning, comparative biology and taxonomic classification.</title>
        <authorList>
            <person name="Goeker M."/>
        </authorList>
    </citation>
    <scope>NUCLEOTIDE SEQUENCE [LARGE SCALE GENOMIC DNA]</scope>
    <source>
        <strain evidence="5 6">DSM 11590</strain>
    </source>
</reference>
<evidence type="ECO:0000256" key="2">
    <source>
        <dbReference type="SAM" id="Coils"/>
    </source>
</evidence>
<evidence type="ECO:0000259" key="4">
    <source>
        <dbReference type="Pfam" id="PF25963"/>
    </source>
</evidence>
<dbReference type="Pfam" id="PF25963">
    <property type="entry name" value="Beta-barrel_AAEA"/>
    <property type="match status" value="1"/>
</dbReference>
<comment type="caution">
    <text evidence="5">The sequence shown here is derived from an EMBL/GenBank/DDBJ whole genome shotgun (WGS) entry which is preliminary data.</text>
</comment>
<feature type="coiled-coil region" evidence="2">
    <location>
        <begin position="104"/>
        <end position="145"/>
    </location>
</feature>
<dbReference type="EMBL" id="JACIIX010000012">
    <property type="protein sequence ID" value="MBB6211648.1"/>
    <property type="molecule type" value="Genomic_DNA"/>
</dbReference>
<dbReference type="RefSeq" id="WP_184264605.1">
    <property type="nucleotide sequence ID" value="NZ_JACIIX010000012.1"/>
</dbReference>
<comment type="subcellular location">
    <subcellularLocation>
        <location evidence="1">Cell envelope</location>
    </subcellularLocation>
</comment>
<evidence type="ECO:0000313" key="6">
    <source>
        <dbReference type="Proteomes" id="UP000544872"/>
    </source>
</evidence>
<organism evidence="5 6">
    <name type="scientific">Novispirillum itersonii</name>
    <name type="common">Aquaspirillum itersonii</name>
    <dbReference type="NCBI Taxonomy" id="189"/>
    <lineage>
        <taxon>Bacteria</taxon>
        <taxon>Pseudomonadati</taxon>
        <taxon>Pseudomonadota</taxon>
        <taxon>Alphaproteobacteria</taxon>
        <taxon>Rhodospirillales</taxon>
        <taxon>Novispirillaceae</taxon>
        <taxon>Novispirillum</taxon>
    </lineage>
</organism>
<proteinExistence type="predicted"/>
<dbReference type="Gene3D" id="2.40.30.170">
    <property type="match status" value="1"/>
</dbReference>
<dbReference type="PANTHER" id="PTHR30386">
    <property type="entry name" value="MEMBRANE FUSION SUBUNIT OF EMRAB-TOLC MULTIDRUG EFFLUX PUMP"/>
    <property type="match status" value="1"/>
</dbReference>
<keyword evidence="6" id="KW-1185">Reference proteome</keyword>
<dbReference type="Pfam" id="PF25917">
    <property type="entry name" value="BSH_RND"/>
    <property type="match status" value="1"/>
</dbReference>
<protein>
    <submittedName>
        <fullName evidence="5">Membrane fusion protein (Multidrug efflux system)</fullName>
    </submittedName>
</protein>
<dbReference type="PANTHER" id="PTHR30386:SF19">
    <property type="entry name" value="MULTIDRUG EXPORT PROTEIN EMRA-RELATED"/>
    <property type="match status" value="1"/>
</dbReference>
<dbReference type="AlphaFoldDB" id="A0A7W9ZIG8"/>
<dbReference type="InterPro" id="IPR050739">
    <property type="entry name" value="MFP"/>
</dbReference>
<dbReference type="GO" id="GO:0030313">
    <property type="term" value="C:cell envelope"/>
    <property type="evidence" value="ECO:0007669"/>
    <property type="project" value="UniProtKB-SubCell"/>
</dbReference>
<dbReference type="InterPro" id="IPR058625">
    <property type="entry name" value="MdtA-like_BSH"/>
</dbReference>
<dbReference type="GO" id="GO:0055085">
    <property type="term" value="P:transmembrane transport"/>
    <property type="evidence" value="ECO:0007669"/>
    <property type="project" value="InterPro"/>
</dbReference>
<gene>
    <name evidence="5" type="ORF">FHS48_003089</name>
</gene>